<dbReference type="InterPro" id="IPR051816">
    <property type="entry name" value="Glycosyl_Hydrolase_31"/>
</dbReference>
<dbReference type="InterPro" id="IPR048395">
    <property type="entry name" value="Glyco_hydro_31_C"/>
</dbReference>
<dbReference type="PANTHER" id="PTHR43863:SF2">
    <property type="entry name" value="MALTASE-GLUCOAMYLASE"/>
    <property type="match status" value="1"/>
</dbReference>
<organism evidence="5 6">
    <name type="scientific">Salinomyces thailandicus</name>
    <dbReference type="NCBI Taxonomy" id="706561"/>
    <lineage>
        <taxon>Eukaryota</taxon>
        <taxon>Fungi</taxon>
        <taxon>Dikarya</taxon>
        <taxon>Ascomycota</taxon>
        <taxon>Pezizomycotina</taxon>
        <taxon>Dothideomycetes</taxon>
        <taxon>Dothideomycetidae</taxon>
        <taxon>Mycosphaerellales</taxon>
        <taxon>Teratosphaeriaceae</taxon>
        <taxon>Salinomyces</taxon>
    </lineage>
</organism>
<dbReference type="InterPro" id="IPR011013">
    <property type="entry name" value="Gal_mutarotase_sf_dom"/>
</dbReference>
<evidence type="ECO:0000256" key="2">
    <source>
        <dbReference type="RuleBase" id="RU361185"/>
    </source>
</evidence>
<protein>
    <recommendedName>
        <fullName evidence="7">Glycoside hydrolase family 31 protein</fullName>
    </recommendedName>
</protein>
<comment type="caution">
    <text evidence="5">The sequence shown here is derived from an EMBL/GenBank/DDBJ whole genome shotgun (WGS) entry which is preliminary data.</text>
</comment>
<reference evidence="5 6" key="1">
    <citation type="submission" date="2017-03" db="EMBL/GenBank/DDBJ databases">
        <title>Genomes of endolithic fungi from Antarctica.</title>
        <authorList>
            <person name="Coleine C."/>
            <person name="Masonjones S."/>
            <person name="Stajich J.E."/>
        </authorList>
    </citation>
    <scope>NUCLEOTIDE SEQUENCE [LARGE SCALE GENOMIC DNA]</scope>
    <source>
        <strain evidence="5 6">CCFEE 6315</strain>
    </source>
</reference>
<accession>A0A4U0TJR2</accession>
<name>A0A4U0TJR2_9PEZI</name>
<dbReference type="PANTHER" id="PTHR43863">
    <property type="entry name" value="HYDROLASE, PUTATIVE (AFU_ORTHOLOGUE AFUA_1G03140)-RELATED"/>
    <property type="match status" value="1"/>
</dbReference>
<evidence type="ECO:0000313" key="5">
    <source>
        <dbReference type="EMBL" id="TKA22070.1"/>
    </source>
</evidence>
<dbReference type="InterPro" id="IPR000322">
    <property type="entry name" value="Glyco_hydro_31_TIM"/>
</dbReference>
<dbReference type="EMBL" id="NAJL01000086">
    <property type="protein sequence ID" value="TKA22070.1"/>
    <property type="molecule type" value="Genomic_DNA"/>
</dbReference>
<evidence type="ECO:0000259" key="3">
    <source>
        <dbReference type="Pfam" id="PF01055"/>
    </source>
</evidence>
<dbReference type="InterPro" id="IPR017853">
    <property type="entry name" value="GH"/>
</dbReference>
<comment type="similarity">
    <text evidence="1 2">Belongs to the glycosyl hydrolase 31 family.</text>
</comment>
<keyword evidence="2" id="KW-0378">Hydrolase</keyword>
<evidence type="ECO:0000313" key="6">
    <source>
        <dbReference type="Proteomes" id="UP000308549"/>
    </source>
</evidence>
<dbReference type="Pfam" id="PF21365">
    <property type="entry name" value="Glyco_hydro_31_3rd"/>
    <property type="match status" value="1"/>
</dbReference>
<dbReference type="GO" id="GO:0004553">
    <property type="term" value="F:hydrolase activity, hydrolyzing O-glycosyl compounds"/>
    <property type="evidence" value="ECO:0007669"/>
    <property type="project" value="InterPro"/>
</dbReference>
<sequence length="692" mass="77123">MGRLESLEAPHSFRVRNSAVLVGDTNSSASPASASATGQLAENGGQISWQAIDSQTTRITVNTTASYVGARFSVDASDRFYGVWEYPWSDQLDNTGVEFDLKGVGNSEGVNWANARAPFFFTTAGYGVYADTLEMGSFNFSSPGTGEFIFNTSSLVYYIIMADSPGDFKSILSAYAELSASIEMPPDSGYGPTFWSDNFEEDFHGSVSNAQENYYDVINHLYYNQIHATSMFADRPYGTGNSSFGNFDFDPVYYPTPKEFIANLSDYGFDFQVWVANRAFLDTELYNSSIANDWLFPGIDGEIFQGPALNLSIPEAYQYFKRHLSYFPSVGVKGYKIDRGEEGEMPVWEQNIQMTLFEQLCYETMVEKWGESNFYSFARSAVDRSRSKTNIWNGDAHSNYTGLAYSVTSSIRAGLLGFSTWSSDTGGYIRGLHDPAQDLWARWMWFSTFSPVYEIPIGTNHTPWYAPYTSELVDVLKASANLHHDLLPYIKSYTYQAHKTGIPVIRASFLETPQDPTTYNINDAYFFGSELYIAPIVSSSGARSVYFPEQEGKYLEYFNKTSVYKGGSTIDVELDVHSIPAYVRAGAIVPRGDIYQGNNKWTEDWRPELTIELFPSRNVPFSRFAYYNGETGGEVPIVMRVEPRSGRVDVEYGGVGVNGTIVLFAKDGTRHATVHAGGGSATFEGVESLFDD</sequence>
<evidence type="ECO:0000256" key="1">
    <source>
        <dbReference type="ARBA" id="ARBA00007806"/>
    </source>
</evidence>
<dbReference type="Pfam" id="PF01055">
    <property type="entry name" value="Glyco_hydro_31_2nd"/>
    <property type="match status" value="1"/>
</dbReference>
<feature type="domain" description="Glycoside hydrolase family 31 TIM barrel" evidence="3">
    <location>
        <begin position="184"/>
        <end position="490"/>
    </location>
</feature>
<feature type="domain" description="Glycosyl hydrolase family 31 C-terminal" evidence="4">
    <location>
        <begin position="501"/>
        <end position="589"/>
    </location>
</feature>
<dbReference type="InterPro" id="IPR013780">
    <property type="entry name" value="Glyco_hydro_b"/>
</dbReference>
<dbReference type="SUPFAM" id="SSF74650">
    <property type="entry name" value="Galactose mutarotase-like"/>
    <property type="match status" value="1"/>
</dbReference>
<dbReference type="SUPFAM" id="SSF51011">
    <property type="entry name" value="Glycosyl hydrolase domain"/>
    <property type="match status" value="1"/>
</dbReference>
<dbReference type="CDD" id="cd14752">
    <property type="entry name" value="GH31_N"/>
    <property type="match status" value="1"/>
</dbReference>
<keyword evidence="6" id="KW-1185">Reference proteome</keyword>
<gene>
    <name evidence="5" type="ORF">B0A50_08450</name>
</gene>
<dbReference type="AlphaFoldDB" id="A0A4U0TJR2"/>
<dbReference type="GO" id="GO:0030246">
    <property type="term" value="F:carbohydrate binding"/>
    <property type="evidence" value="ECO:0007669"/>
    <property type="project" value="InterPro"/>
</dbReference>
<dbReference type="Gene3D" id="2.60.40.1180">
    <property type="entry name" value="Golgi alpha-mannosidase II"/>
    <property type="match status" value="1"/>
</dbReference>
<dbReference type="Proteomes" id="UP000308549">
    <property type="component" value="Unassembled WGS sequence"/>
</dbReference>
<keyword evidence="2" id="KW-0326">Glycosidase</keyword>
<dbReference type="GO" id="GO:0005975">
    <property type="term" value="P:carbohydrate metabolic process"/>
    <property type="evidence" value="ECO:0007669"/>
    <property type="project" value="InterPro"/>
</dbReference>
<dbReference type="Gene3D" id="2.60.40.1760">
    <property type="entry name" value="glycosyl hydrolase (family 31)"/>
    <property type="match status" value="1"/>
</dbReference>
<evidence type="ECO:0000259" key="4">
    <source>
        <dbReference type="Pfam" id="PF21365"/>
    </source>
</evidence>
<proteinExistence type="inferred from homology"/>
<evidence type="ECO:0008006" key="7">
    <source>
        <dbReference type="Google" id="ProtNLM"/>
    </source>
</evidence>
<dbReference type="Gene3D" id="3.20.20.80">
    <property type="entry name" value="Glycosidases"/>
    <property type="match status" value="1"/>
</dbReference>
<dbReference type="SUPFAM" id="SSF51445">
    <property type="entry name" value="(Trans)glycosidases"/>
    <property type="match status" value="1"/>
</dbReference>
<dbReference type="OrthoDB" id="10070917at2759"/>